<evidence type="ECO:0000256" key="1">
    <source>
        <dbReference type="SAM" id="SignalP"/>
    </source>
</evidence>
<feature type="signal peptide" evidence="1">
    <location>
        <begin position="1"/>
        <end position="15"/>
    </location>
</feature>
<evidence type="ECO:0000313" key="3">
    <source>
        <dbReference type="Proteomes" id="UP001152747"/>
    </source>
</evidence>
<feature type="chain" id="PRO_5040187663" evidence="1">
    <location>
        <begin position="16"/>
        <end position="154"/>
    </location>
</feature>
<reference evidence="2" key="1">
    <citation type="submission" date="2022-11" db="EMBL/GenBank/DDBJ databases">
        <authorList>
            <person name="Kikuchi T."/>
        </authorList>
    </citation>
    <scope>NUCLEOTIDE SEQUENCE</scope>
    <source>
        <strain evidence="2">PS1010</strain>
    </source>
</reference>
<dbReference type="EMBL" id="CANHGI010000005">
    <property type="protein sequence ID" value="CAI5452917.1"/>
    <property type="molecule type" value="Genomic_DNA"/>
</dbReference>
<comment type="caution">
    <text evidence="2">The sequence shown here is derived from an EMBL/GenBank/DDBJ whole genome shotgun (WGS) entry which is preliminary data.</text>
</comment>
<sequence>MKLLIIFSFFAASSAFLFPFLGGGLGAGNCGCGGFQQNSYLQQPSYQSAPSYYSVPPPLLPSPPQQYYNPIPRYISSPISPPPPTPILKDGSYLMPTEVELPSSPTVITAPVSKVVVTPSVAAATIVKAVETPAGVDEYQNDEELDKTLADLLE</sequence>
<gene>
    <name evidence="2" type="ORF">CAMP_LOCUS15554</name>
</gene>
<dbReference type="AlphaFoldDB" id="A0A9P1IZD8"/>
<evidence type="ECO:0000313" key="2">
    <source>
        <dbReference type="EMBL" id="CAI5452917.1"/>
    </source>
</evidence>
<keyword evidence="3" id="KW-1185">Reference proteome</keyword>
<name>A0A9P1IZD8_9PELO</name>
<protein>
    <submittedName>
        <fullName evidence="2">Uncharacterized protein</fullName>
    </submittedName>
</protein>
<dbReference type="Proteomes" id="UP001152747">
    <property type="component" value="Unassembled WGS sequence"/>
</dbReference>
<keyword evidence="1" id="KW-0732">Signal</keyword>
<organism evidence="2 3">
    <name type="scientific">Caenorhabditis angaria</name>
    <dbReference type="NCBI Taxonomy" id="860376"/>
    <lineage>
        <taxon>Eukaryota</taxon>
        <taxon>Metazoa</taxon>
        <taxon>Ecdysozoa</taxon>
        <taxon>Nematoda</taxon>
        <taxon>Chromadorea</taxon>
        <taxon>Rhabditida</taxon>
        <taxon>Rhabditina</taxon>
        <taxon>Rhabditomorpha</taxon>
        <taxon>Rhabditoidea</taxon>
        <taxon>Rhabditidae</taxon>
        <taxon>Peloderinae</taxon>
        <taxon>Caenorhabditis</taxon>
    </lineage>
</organism>
<accession>A0A9P1IZD8</accession>
<proteinExistence type="predicted"/>